<protein>
    <submittedName>
        <fullName evidence="1">Uncharacterized protein</fullName>
    </submittedName>
</protein>
<evidence type="ECO:0000313" key="1">
    <source>
        <dbReference type="EnsemblPlants" id="ONIVA06G16430.1"/>
    </source>
</evidence>
<name>A0A0E0HQE4_ORYNI</name>
<dbReference type="Proteomes" id="UP000006591">
    <property type="component" value="Chromosome 6"/>
</dbReference>
<keyword evidence="2" id="KW-1185">Reference proteome</keyword>
<sequence length="129" mass="13652">MLRHRADVNPRLQIDVTSPASSVSSASPNLHHCLILPPSASAPADMPTTHRRGLNRTVISCWLLGASSSAAAADLPPLIFFPELAMAELVLELAGGKRRQISACNLRRKCKGVQGEAIGGILASIGHRN</sequence>
<accession>A0A0E0HQE4</accession>
<dbReference type="Gramene" id="ONIVA06G16430.1">
    <property type="protein sequence ID" value="ONIVA06G16430.1"/>
    <property type="gene ID" value="ONIVA06G16430"/>
</dbReference>
<dbReference type="HOGENOM" id="CLU_1952286_0_0_1"/>
<reference evidence="1" key="1">
    <citation type="submission" date="2015-04" db="UniProtKB">
        <authorList>
            <consortium name="EnsemblPlants"/>
        </authorList>
    </citation>
    <scope>IDENTIFICATION</scope>
    <source>
        <strain evidence="1">SL10</strain>
    </source>
</reference>
<dbReference type="AlphaFoldDB" id="A0A0E0HQE4"/>
<dbReference type="EnsemblPlants" id="ONIVA06G16430.1">
    <property type="protein sequence ID" value="ONIVA06G16430.1"/>
    <property type="gene ID" value="ONIVA06G16430"/>
</dbReference>
<proteinExistence type="predicted"/>
<organism evidence="1">
    <name type="scientific">Oryza nivara</name>
    <name type="common">Indian wild rice</name>
    <name type="synonym">Oryza sativa f. spontanea</name>
    <dbReference type="NCBI Taxonomy" id="4536"/>
    <lineage>
        <taxon>Eukaryota</taxon>
        <taxon>Viridiplantae</taxon>
        <taxon>Streptophyta</taxon>
        <taxon>Embryophyta</taxon>
        <taxon>Tracheophyta</taxon>
        <taxon>Spermatophyta</taxon>
        <taxon>Magnoliopsida</taxon>
        <taxon>Liliopsida</taxon>
        <taxon>Poales</taxon>
        <taxon>Poaceae</taxon>
        <taxon>BOP clade</taxon>
        <taxon>Oryzoideae</taxon>
        <taxon>Oryzeae</taxon>
        <taxon>Oryzinae</taxon>
        <taxon>Oryza</taxon>
    </lineage>
</organism>
<reference evidence="1" key="2">
    <citation type="submission" date="2018-04" db="EMBL/GenBank/DDBJ databases">
        <title>OnivRS2 (Oryza nivara Reference Sequence Version 2).</title>
        <authorList>
            <person name="Zhang J."/>
            <person name="Kudrna D."/>
            <person name="Lee S."/>
            <person name="Talag J."/>
            <person name="Rajasekar S."/>
            <person name="Welchert J."/>
            <person name="Hsing Y.-I."/>
            <person name="Wing R.A."/>
        </authorList>
    </citation>
    <scope>NUCLEOTIDE SEQUENCE [LARGE SCALE GENOMIC DNA]</scope>
    <source>
        <strain evidence="1">SL10</strain>
    </source>
</reference>
<evidence type="ECO:0000313" key="2">
    <source>
        <dbReference type="Proteomes" id="UP000006591"/>
    </source>
</evidence>